<dbReference type="PANTHER" id="PTHR12993">
    <property type="entry name" value="N-ACETYLGLUCOSAMINYL-PHOSPHATIDYLINOSITOL DE-N-ACETYLASE-RELATED"/>
    <property type="match status" value="1"/>
</dbReference>
<name>A0A250IHC6_9BACT</name>
<dbReference type="RefSeq" id="WP_095979060.1">
    <property type="nucleotide sequence ID" value="NZ_CP022163.1"/>
</dbReference>
<organism evidence="1 2">
    <name type="scientific">Melittangium boletus DSM 14713</name>
    <dbReference type="NCBI Taxonomy" id="1294270"/>
    <lineage>
        <taxon>Bacteria</taxon>
        <taxon>Pseudomonadati</taxon>
        <taxon>Myxococcota</taxon>
        <taxon>Myxococcia</taxon>
        <taxon>Myxococcales</taxon>
        <taxon>Cystobacterineae</taxon>
        <taxon>Archangiaceae</taxon>
        <taxon>Melittangium</taxon>
    </lineage>
</organism>
<dbReference type="KEGG" id="mbd:MEBOL_004094"/>
<gene>
    <name evidence="1" type="ORF">MEBOL_004094</name>
</gene>
<dbReference type="InterPro" id="IPR003737">
    <property type="entry name" value="GlcNAc_PI_deacetylase-related"/>
</dbReference>
<dbReference type="PANTHER" id="PTHR12993:SF29">
    <property type="entry name" value="BLR3841 PROTEIN"/>
    <property type="match status" value="1"/>
</dbReference>
<dbReference type="Proteomes" id="UP000217289">
    <property type="component" value="Chromosome"/>
</dbReference>
<proteinExistence type="predicted"/>
<dbReference type="Pfam" id="PF02585">
    <property type="entry name" value="PIG-L"/>
    <property type="match status" value="1"/>
</dbReference>
<dbReference type="InterPro" id="IPR024078">
    <property type="entry name" value="LmbE-like_dom_sf"/>
</dbReference>
<evidence type="ECO:0000313" key="2">
    <source>
        <dbReference type="Proteomes" id="UP000217289"/>
    </source>
</evidence>
<dbReference type="OrthoDB" id="9816564at2"/>
<dbReference type="Gene3D" id="3.40.50.10320">
    <property type="entry name" value="LmbE-like"/>
    <property type="match status" value="1"/>
</dbReference>
<dbReference type="GO" id="GO:0016811">
    <property type="term" value="F:hydrolase activity, acting on carbon-nitrogen (but not peptide) bonds, in linear amides"/>
    <property type="evidence" value="ECO:0007669"/>
    <property type="project" value="TreeGrafter"/>
</dbReference>
<dbReference type="EMBL" id="CP022163">
    <property type="protein sequence ID" value="ATB30633.1"/>
    <property type="molecule type" value="Genomic_DNA"/>
</dbReference>
<protein>
    <submittedName>
        <fullName evidence="1">Acetylglucosaminylphosphatidylinositol deacetylase</fullName>
    </submittedName>
</protein>
<evidence type="ECO:0000313" key="1">
    <source>
        <dbReference type="EMBL" id="ATB30633.1"/>
    </source>
</evidence>
<sequence>MDAVNSRRIVGEGTSARDWAAWSGLETLPVLEPSTLVPEGSRVVIVAPHPDDEVLGTGGLLARLGRLGRDVLLIAVTDGTASHPGSSSWPVERLAAARPRETREALSRLGLAHVEVERLELPDGALPSHEGRLAGLLGERLRPEDVVLATWRMDGHPDHEAVGRAAFRASAALETRFVEVPIWTWHWARPGDARVPWSRARRILLDEPTLALKRRATAAYVSQLDPDPSTGRAPLLPPHVLARLLRSFEVVLT</sequence>
<keyword evidence="2" id="KW-1185">Reference proteome</keyword>
<dbReference type="SUPFAM" id="SSF102588">
    <property type="entry name" value="LmbE-like"/>
    <property type="match status" value="1"/>
</dbReference>
<dbReference type="AlphaFoldDB" id="A0A250IHC6"/>
<reference evidence="1 2" key="1">
    <citation type="submission" date="2017-06" db="EMBL/GenBank/DDBJ databases">
        <authorList>
            <person name="Kim H.J."/>
            <person name="Triplett B.A."/>
        </authorList>
    </citation>
    <scope>NUCLEOTIDE SEQUENCE [LARGE SCALE GENOMIC DNA]</scope>
    <source>
        <strain evidence="1 2">DSM 14713</strain>
    </source>
</reference>
<accession>A0A250IHC6</accession>